<feature type="domain" description="Peptidase M14" evidence="4">
    <location>
        <begin position="43"/>
        <end position="311"/>
    </location>
</feature>
<accession>A0A1Q8CXC3</accession>
<dbReference type="GO" id="GO:0008270">
    <property type="term" value="F:zinc ion binding"/>
    <property type="evidence" value="ECO:0007669"/>
    <property type="project" value="InterPro"/>
</dbReference>
<dbReference type="Gene3D" id="3.40.630.10">
    <property type="entry name" value="Zn peptidases"/>
    <property type="match status" value="1"/>
</dbReference>
<gene>
    <name evidence="5" type="ORF">BU204_03925</name>
</gene>
<comment type="caution">
    <text evidence="5">The sequence shown here is derived from an EMBL/GenBank/DDBJ whole genome shotgun (WGS) entry which is preliminary data.</text>
</comment>
<dbReference type="EMBL" id="MSIE01000004">
    <property type="protein sequence ID" value="OLF19007.1"/>
    <property type="molecule type" value="Genomic_DNA"/>
</dbReference>
<dbReference type="AlphaFoldDB" id="A0A1Q8CXC3"/>
<feature type="chain" id="PRO_5012186669" evidence="3">
    <location>
        <begin position="29"/>
        <end position="344"/>
    </location>
</feature>
<evidence type="ECO:0000256" key="2">
    <source>
        <dbReference type="SAM" id="MobiDB-lite"/>
    </source>
</evidence>
<name>A0A1Q8CXC3_9PSEU</name>
<dbReference type="PROSITE" id="PS52035">
    <property type="entry name" value="PEPTIDASE_M14"/>
    <property type="match status" value="1"/>
</dbReference>
<dbReference type="SUPFAM" id="SSF53187">
    <property type="entry name" value="Zn-dependent exopeptidases"/>
    <property type="match status" value="1"/>
</dbReference>
<reference evidence="5 6" key="1">
    <citation type="submission" date="2016-12" db="EMBL/GenBank/DDBJ databases">
        <title>The draft genome sequence of Actinophytocola sp. 11-183.</title>
        <authorList>
            <person name="Wang W."/>
            <person name="Yuan L."/>
        </authorList>
    </citation>
    <scope>NUCLEOTIDE SEQUENCE [LARGE SCALE GENOMIC DNA]</scope>
    <source>
        <strain evidence="5 6">11-183</strain>
    </source>
</reference>
<comment type="similarity">
    <text evidence="1">Belongs to the peptidase M14 family.</text>
</comment>
<evidence type="ECO:0000313" key="6">
    <source>
        <dbReference type="Proteomes" id="UP000185596"/>
    </source>
</evidence>
<organism evidence="5 6">
    <name type="scientific">Actinophytocola xanthii</name>
    <dbReference type="NCBI Taxonomy" id="1912961"/>
    <lineage>
        <taxon>Bacteria</taxon>
        <taxon>Bacillati</taxon>
        <taxon>Actinomycetota</taxon>
        <taxon>Actinomycetes</taxon>
        <taxon>Pseudonocardiales</taxon>
        <taxon>Pseudonocardiaceae</taxon>
    </lineage>
</organism>
<dbReference type="RefSeq" id="WP_075124132.1">
    <property type="nucleotide sequence ID" value="NZ_MSIE01000004.1"/>
</dbReference>
<sequence>MRIRPRSLLTLATATALALTVLTAPAQAAPAPPAAGRLWHEVDPRPTNEEVARELRRIAHQARGRVDVRSIGATNEGRPVWAARVGHGPVRIQYITQQHGDEPLGTPAAIEFLRTVGVGNTLWHKWLRSRVTVDLVVRANPDGHVRDWRYNYDPTADPEYGERGKGYDINRYHDPAVAPEDNPATEAGHIQRAYAGFRPHITMDYHMQGRYVDEDGREITASLLWPTHPGVAPAAVNAAKQVAVVAQRTIDLVGGNVSQYPGGDYEGIARNAYGLRGSASVLLELSATGPEFEQAQIRSAYAAMLAVAQTAADGSLRRVDPARADAIPPRGEPVGTEIAADRAD</sequence>
<dbReference type="GO" id="GO:0004181">
    <property type="term" value="F:metallocarboxypeptidase activity"/>
    <property type="evidence" value="ECO:0007669"/>
    <property type="project" value="InterPro"/>
</dbReference>
<keyword evidence="3" id="KW-0732">Signal</keyword>
<dbReference type="Pfam" id="PF00246">
    <property type="entry name" value="Peptidase_M14"/>
    <property type="match status" value="1"/>
</dbReference>
<evidence type="ECO:0000256" key="3">
    <source>
        <dbReference type="SAM" id="SignalP"/>
    </source>
</evidence>
<dbReference type="Proteomes" id="UP000185596">
    <property type="component" value="Unassembled WGS sequence"/>
</dbReference>
<dbReference type="OrthoDB" id="3347322at2"/>
<feature type="active site" description="Proton donor/acceptor" evidence="1">
    <location>
        <position position="284"/>
    </location>
</feature>
<feature type="signal peptide" evidence="3">
    <location>
        <begin position="1"/>
        <end position="28"/>
    </location>
</feature>
<dbReference type="STRING" id="1912961.BU204_03925"/>
<protein>
    <submittedName>
        <fullName evidence="5">Peptidase M14</fullName>
    </submittedName>
</protein>
<dbReference type="GO" id="GO:0006508">
    <property type="term" value="P:proteolysis"/>
    <property type="evidence" value="ECO:0007669"/>
    <property type="project" value="InterPro"/>
</dbReference>
<keyword evidence="6" id="KW-1185">Reference proteome</keyword>
<feature type="region of interest" description="Disordered" evidence="2">
    <location>
        <begin position="323"/>
        <end position="344"/>
    </location>
</feature>
<evidence type="ECO:0000313" key="5">
    <source>
        <dbReference type="EMBL" id="OLF19007.1"/>
    </source>
</evidence>
<evidence type="ECO:0000256" key="1">
    <source>
        <dbReference type="PROSITE-ProRule" id="PRU01379"/>
    </source>
</evidence>
<evidence type="ECO:0000259" key="4">
    <source>
        <dbReference type="PROSITE" id="PS52035"/>
    </source>
</evidence>
<dbReference type="InterPro" id="IPR000834">
    <property type="entry name" value="Peptidase_M14"/>
</dbReference>
<proteinExistence type="inferred from homology"/>